<evidence type="ECO:0000256" key="2">
    <source>
        <dbReference type="ARBA" id="ARBA00004533"/>
    </source>
</evidence>
<dbReference type="OrthoDB" id="9803824at2"/>
<reference evidence="8 9" key="1">
    <citation type="journal article" date="2013" name="Genome Announc.">
        <title>Draft Genome of the Nitrogen-Fixing Bacterium Pseudomonas stutzeri Strain KOS6 Isolated from Industrial Hydrocarbon Sludge.</title>
        <authorList>
            <person name="Grigoryeva T.V."/>
            <person name="Laikov A.V."/>
            <person name="Naumova R.P."/>
            <person name="Manolov A.I."/>
            <person name="Larin A.K."/>
            <person name="Karpova I.Y."/>
            <person name="Semashko T.A."/>
            <person name="Alexeev D.G."/>
            <person name="Kostryukova E.S."/>
            <person name="Muller R."/>
            <person name="Govorun V.M."/>
        </authorList>
    </citation>
    <scope>NUCLEOTIDE SEQUENCE [LARGE SCALE GENOMIC DNA]</scope>
    <source>
        <strain evidence="8 9">KOS6</strain>
    </source>
</reference>
<dbReference type="Pfam" id="PF07695">
    <property type="entry name" value="7TMR-DISM_7TM"/>
    <property type="match status" value="1"/>
</dbReference>
<feature type="transmembrane region" description="Helical" evidence="5">
    <location>
        <begin position="276"/>
        <end position="299"/>
    </location>
</feature>
<dbReference type="InterPro" id="IPR043128">
    <property type="entry name" value="Rev_trsase/Diguanyl_cyclase"/>
</dbReference>
<evidence type="ECO:0000313" key="8">
    <source>
        <dbReference type="EMBL" id="EWC41434.1"/>
    </source>
</evidence>
<dbReference type="SMART" id="SM00267">
    <property type="entry name" value="GGDEF"/>
    <property type="match status" value="1"/>
</dbReference>
<dbReference type="GO" id="GO:0052621">
    <property type="term" value="F:diguanylate cyclase activity"/>
    <property type="evidence" value="ECO:0007669"/>
    <property type="project" value="UniProtKB-EC"/>
</dbReference>
<dbReference type="InterPro" id="IPR000160">
    <property type="entry name" value="GGDEF_dom"/>
</dbReference>
<dbReference type="CDD" id="cd01949">
    <property type="entry name" value="GGDEF"/>
    <property type="match status" value="1"/>
</dbReference>
<dbReference type="Pfam" id="PF00990">
    <property type="entry name" value="GGDEF"/>
    <property type="match status" value="1"/>
</dbReference>
<dbReference type="GO" id="GO:1902201">
    <property type="term" value="P:negative regulation of bacterial-type flagellum-dependent cell motility"/>
    <property type="evidence" value="ECO:0007669"/>
    <property type="project" value="TreeGrafter"/>
</dbReference>
<feature type="transmembrane region" description="Helical" evidence="5">
    <location>
        <begin position="184"/>
        <end position="207"/>
    </location>
</feature>
<sequence length="641" mass="71385">MIRPLLLLVCLALTSWAAGAMAADPSSALQMRGTPTLQLGPVQYVFGMPTASFGEAATAAWTWRPLSKPNLGKQRDGAWLRFTLRNSGAEAKRWYLLLKWPVLDRVAVRLHYPDTDRWGAPMLAGDALAVSSRPLADHHFVYPLELPPFERAVVYLHVQARETLALPLELIDEKQFIEIKIRDVTLVSLFFGGMLVIVLYNCSLLIFTRDRSYCLYVLYLLSAVFYVLTITGFGQLYLWPEIPELSARFYGLSAALCFFTPMLFALRFLGLRHDDGWAWTVSIMLTLYWGAAVLTILLAPALSGYLFMDTVALLHCVLTLAITLSLWARGNSSARLFSIAWTALLVFTVVNLLALDGRLPMNAWTLNGQLIGMFAEFVLLSMALAERINLERNQRIAAQNLALQTSESLAEERALYLQAKQEALDLQLRANEALETRVYERTRALEEVRQGLEAANVELTRLSTTDGLTQLANRRHLDRLLDEEIRRAMRSGSPLSVVLSDIDHFKRVNDTYGHPFGDECLRQVATVLAAHCQRAGDVAARYGGEEFLMLLPGSGPEQAAELAERVRCDIQRLQIKSGEHPVPLTISLGVATLKPPFVSADELLAAADAALYQAKHQGRNRVVLAPDRPATRPDSFSPRPA</sequence>
<dbReference type="PANTHER" id="PTHR45138:SF9">
    <property type="entry name" value="DIGUANYLATE CYCLASE DGCM-RELATED"/>
    <property type="match status" value="1"/>
</dbReference>
<dbReference type="PROSITE" id="PS50887">
    <property type="entry name" value="GGDEF"/>
    <property type="match status" value="1"/>
</dbReference>
<evidence type="ECO:0000256" key="4">
    <source>
        <dbReference type="ARBA" id="ARBA00034247"/>
    </source>
</evidence>
<accession>A0A061JTE5</accession>
<comment type="cofactor">
    <cofactor evidence="1">
        <name>Mg(2+)</name>
        <dbReference type="ChEBI" id="CHEBI:18420"/>
    </cofactor>
</comment>
<dbReference type="EMBL" id="AMCZ02000010">
    <property type="protein sequence ID" value="EWC41434.1"/>
    <property type="molecule type" value="Genomic_DNA"/>
</dbReference>
<evidence type="ECO:0000256" key="3">
    <source>
        <dbReference type="ARBA" id="ARBA00012528"/>
    </source>
</evidence>
<dbReference type="Pfam" id="PF07696">
    <property type="entry name" value="7TMR-DISMED2"/>
    <property type="match status" value="1"/>
</dbReference>
<feature type="transmembrane region" description="Helical" evidence="5">
    <location>
        <begin position="334"/>
        <end position="354"/>
    </location>
</feature>
<evidence type="ECO:0000259" key="7">
    <source>
        <dbReference type="PROSITE" id="PS50887"/>
    </source>
</evidence>
<feature type="signal peptide" evidence="6">
    <location>
        <begin position="1"/>
        <end position="22"/>
    </location>
</feature>
<dbReference type="Gene3D" id="2.60.40.2380">
    <property type="match status" value="1"/>
</dbReference>
<evidence type="ECO:0000256" key="5">
    <source>
        <dbReference type="SAM" id="Phobius"/>
    </source>
</evidence>
<dbReference type="NCBIfam" id="TIGR00254">
    <property type="entry name" value="GGDEF"/>
    <property type="match status" value="1"/>
</dbReference>
<keyword evidence="5" id="KW-0812">Transmembrane</keyword>
<dbReference type="Proteomes" id="UP000026923">
    <property type="component" value="Unassembled WGS sequence"/>
</dbReference>
<dbReference type="EC" id="2.7.7.65" evidence="3"/>
<dbReference type="InterPro" id="IPR011622">
    <property type="entry name" value="7TMR_DISM_rcpt_extracell_dom2"/>
</dbReference>
<keyword evidence="5" id="KW-1133">Transmembrane helix</keyword>
<feature type="transmembrane region" description="Helical" evidence="5">
    <location>
        <begin position="214"/>
        <end position="237"/>
    </location>
</feature>
<dbReference type="AlphaFoldDB" id="A0A061JTE5"/>
<dbReference type="PANTHER" id="PTHR45138">
    <property type="entry name" value="REGULATORY COMPONENTS OF SENSORY TRANSDUCTION SYSTEM"/>
    <property type="match status" value="1"/>
</dbReference>
<dbReference type="InterPro" id="IPR050469">
    <property type="entry name" value="Diguanylate_Cyclase"/>
</dbReference>
<dbReference type="HOGENOM" id="CLU_000445_105_4_6"/>
<feature type="chain" id="PRO_5001601916" description="diguanylate cyclase" evidence="6">
    <location>
        <begin position="23"/>
        <end position="641"/>
    </location>
</feature>
<dbReference type="SUPFAM" id="SSF55073">
    <property type="entry name" value="Nucleotide cyclase"/>
    <property type="match status" value="1"/>
</dbReference>
<proteinExistence type="predicted"/>
<dbReference type="FunFam" id="3.30.70.270:FF:000001">
    <property type="entry name" value="Diguanylate cyclase domain protein"/>
    <property type="match status" value="1"/>
</dbReference>
<comment type="subcellular location">
    <subcellularLocation>
        <location evidence="2">Cell inner membrane</location>
    </subcellularLocation>
</comment>
<dbReference type="GO" id="GO:0043709">
    <property type="term" value="P:cell adhesion involved in single-species biofilm formation"/>
    <property type="evidence" value="ECO:0007669"/>
    <property type="project" value="TreeGrafter"/>
</dbReference>
<dbReference type="GO" id="GO:0005886">
    <property type="term" value="C:plasma membrane"/>
    <property type="evidence" value="ECO:0007669"/>
    <property type="project" value="UniProtKB-SubCell"/>
</dbReference>
<evidence type="ECO:0000313" key="9">
    <source>
        <dbReference type="Proteomes" id="UP000026923"/>
    </source>
</evidence>
<gene>
    <name evidence="8" type="ORF">B597_009690</name>
</gene>
<dbReference type="InterPro" id="IPR029787">
    <property type="entry name" value="Nucleotide_cyclase"/>
</dbReference>
<feature type="transmembrane region" description="Helical" evidence="5">
    <location>
        <begin position="305"/>
        <end position="327"/>
    </location>
</feature>
<dbReference type="Gene3D" id="3.30.70.270">
    <property type="match status" value="1"/>
</dbReference>
<dbReference type="RefSeq" id="WP_003293748.1">
    <property type="nucleotide sequence ID" value="NZ_KK020676.1"/>
</dbReference>
<protein>
    <recommendedName>
        <fullName evidence="3">diguanylate cyclase</fullName>
        <ecNumber evidence="3">2.7.7.65</ecNumber>
    </recommendedName>
</protein>
<dbReference type="InterPro" id="IPR011623">
    <property type="entry name" value="7TMR_DISM_rcpt_extracell_dom1"/>
</dbReference>
<keyword evidence="6" id="KW-0732">Signal</keyword>
<dbReference type="eggNOG" id="COG3706">
    <property type="taxonomic scope" value="Bacteria"/>
</dbReference>
<name>A0A061JTE5_STUST</name>
<keyword evidence="5" id="KW-0472">Membrane</keyword>
<feature type="transmembrane region" description="Helical" evidence="5">
    <location>
        <begin position="366"/>
        <end position="385"/>
    </location>
</feature>
<organism evidence="8 9">
    <name type="scientific">Stutzerimonas stutzeri KOS6</name>
    <dbReference type="NCBI Taxonomy" id="1218352"/>
    <lineage>
        <taxon>Bacteria</taxon>
        <taxon>Pseudomonadati</taxon>
        <taxon>Pseudomonadota</taxon>
        <taxon>Gammaproteobacteria</taxon>
        <taxon>Pseudomonadales</taxon>
        <taxon>Pseudomonadaceae</taxon>
        <taxon>Stutzerimonas</taxon>
    </lineage>
</organism>
<evidence type="ECO:0000256" key="1">
    <source>
        <dbReference type="ARBA" id="ARBA00001946"/>
    </source>
</evidence>
<comment type="caution">
    <text evidence="8">The sequence shown here is derived from an EMBL/GenBank/DDBJ whole genome shotgun (WGS) entry which is preliminary data.</text>
</comment>
<feature type="transmembrane region" description="Helical" evidence="5">
    <location>
        <begin position="249"/>
        <end position="269"/>
    </location>
</feature>
<comment type="catalytic activity">
    <reaction evidence="4">
        <text>2 GTP = 3',3'-c-di-GMP + 2 diphosphate</text>
        <dbReference type="Rhea" id="RHEA:24898"/>
        <dbReference type="ChEBI" id="CHEBI:33019"/>
        <dbReference type="ChEBI" id="CHEBI:37565"/>
        <dbReference type="ChEBI" id="CHEBI:58805"/>
        <dbReference type="EC" id="2.7.7.65"/>
    </reaction>
</comment>
<feature type="domain" description="GGDEF" evidence="7">
    <location>
        <begin position="493"/>
        <end position="627"/>
    </location>
</feature>
<evidence type="ECO:0000256" key="6">
    <source>
        <dbReference type="SAM" id="SignalP"/>
    </source>
</evidence>